<dbReference type="InterPro" id="IPR035376">
    <property type="entry name" value="NigD_C"/>
</dbReference>
<sequence>MYTWLKHIVSALFALAAMSLFASCDKADGFGYDIVYNGFGEISRLAPNGYFEITRDDGTLLRVVEYGGTCRPTLGERVFFKYNILPGAGNYESCYSSDERTVLDVKVIVFNTLYSAPIVRKSDLLEDEGRDKTIGDDPIRIVNAAFSGHYLNIGFEYFRIPEGTPHRINLVWDNTRPATDSVYLELRHNAMGETEAAGVPLVSETGLASFRLTDLVPEGAESINIRLRYNLDCNNDGYTQANRYITGTFHLNAAHNTYIAGDELFLPENTTTFIR</sequence>
<feature type="chain" id="PRO_5039192330" description="NigD-like C-terminal domain-containing protein" evidence="1">
    <location>
        <begin position="23"/>
        <end position="275"/>
    </location>
</feature>
<protein>
    <recommendedName>
        <fullName evidence="2">NigD-like C-terminal domain-containing protein</fullName>
    </recommendedName>
</protein>
<organism evidence="3 4">
    <name type="scientific">Candidatus Tidjanibacter faecipullorum</name>
    <dbReference type="NCBI Taxonomy" id="2838766"/>
    <lineage>
        <taxon>Bacteria</taxon>
        <taxon>Pseudomonadati</taxon>
        <taxon>Bacteroidota</taxon>
        <taxon>Bacteroidia</taxon>
        <taxon>Bacteroidales</taxon>
        <taxon>Rikenellaceae</taxon>
        <taxon>Tidjanibacter</taxon>
    </lineage>
</organism>
<feature type="signal peptide" evidence="1">
    <location>
        <begin position="1"/>
        <end position="22"/>
    </location>
</feature>
<dbReference type="Proteomes" id="UP000824014">
    <property type="component" value="Unassembled WGS sequence"/>
</dbReference>
<gene>
    <name evidence="3" type="ORF">H9816_03520</name>
</gene>
<dbReference type="AlphaFoldDB" id="A0A9D2DDM8"/>
<dbReference type="EMBL" id="DXCC01000010">
    <property type="protein sequence ID" value="HIZ14965.1"/>
    <property type="molecule type" value="Genomic_DNA"/>
</dbReference>
<evidence type="ECO:0000313" key="4">
    <source>
        <dbReference type="Proteomes" id="UP000824014"/>
    </source>
</evidence>
<evidence type="ECO:0000256" key="1">
    <source>
        <dbReference type="SAM" id="SignalP"/>
    </source>
</evidence>
<feature type="domain" description="NigD-like C-terminal" evidence="2">
    <location>
        <begin position="127"/>
        <end position="231"/>
    </location>
</feature>
<evidence type="ECO:0000313" key="3">
    <source>
        <dbReference type="EMBL" id="HIZ14965.1"/>
    </source>
</evidence>
<proteinExistence type="predicted"/>
<dbReference type="Pfam" id="PF17415">
    <property type="entry name" value="NigD_C"/>
    <property type="match status" value="1"/>
</dbReference>
<reference evidence="3" key="1">
    <citation type="journal article" date="2021" name="PeerJ">
        <title>Extensive microbial diversity within the chicken gut microbiome revealed by metagenomics and culture.</title>
        <authorList>
            <person name="Gilroy R."/>
            <person name="Ravi A."/>
            <person name="Getino M."/>
            <person name="Pursley I."/>
            <person name="Horton D.L."/>
            <person name="Alikhan N.F."/>
            <person name="Baker D."/>
            <person name="Gharbi K."/>
            <person name="Hall N."/>
            <person name="Watson M."/>
            <person name="Adriaenssens E.M."/>
            <person name="Foster-Nyarko E."/>
            <person name="Jarju S."/>
            <person name="Secka A."/>
            <person name="Antonio M."/>
            <person name="Oren A."/>
            <person name="Chaudhuri R.R."/>
            <person name="La Ragione R."/>
            <person name="Hildebrand F."/>
            <person name="Pallen M.J."/>
        </authorList>
    </citation>
    <scope>NUCLEOTIDE SEQUENCE</scope>
    <source>
        <strain evidence="3">ChiHjej11B10-19426</strain>
    </source>
</reference>
<accession>A0A9D2DDM8</accession>
<comment type="caution">
    <text evidence="3">The sequence shown here is derived from an EMBL/GenBank/DDBJ whole genome shotgun (WGS) entry which is preliminary data.</text>
</comment>
<reference evidence="3" key="2">
    <citation type="submission" date="2021-04" db="EMBL/GenBank/DDBJ databases">
        <authorList>
            <person name="Gilroy R."/>
        </authorList>
    </citation>
    <scope>NUCLEOTIDE SEQUENCE</scope>
    <source>
        <strain evidence="3">ChiHjej11B10-19426</strain>
    </source>
</reference>
<dbReference type="InterPro" id="IPR038143">
    <property type="entry name" value="NigD-like_C_dom_sf"/>
</dbReference>
<name>A0A9D2DDM8_9BACT</name>
<dbReference type="Gene3D" id="2.60.40.2370">
    <property type="entry name" value="NigD-like, C-terminal beta sandwich domain"/>
    <property type="match status" value="1"/>
</dbReference>
<keyword evidence="1" id="KW-0732">Signal</keyword>
<dbReference type="PROSITE" id="PS51257">
    <property type="entry name" value="PROKAR_LIPOPROTEIN"/>
    <property type="match status" value="1"/>
</dbReference>
<evidence type="ECO:0000259" key="2">
    <source>
        <dbReference type="Pfam" id="PF17415"/>
    </source>
</evidence>